<feature type="compositionally biased region" description="Low complexity" evidence="1">
    <location>
        <begin position="74"/>
        <end position="84"/>
    </location>
</feature>
<protein>
    <submittedName>
        <fullName evidence="2">Uncharacterized protein</fullName>
    </submittedName>
</protein>
<accession>A0ABN9WCE6</accession>
<feature type="region of interest" description="Disordered" evidence="1">
    <location>
        <begin position="1"/>
        <end position="146"/>
    </location>
</feature>
<dbReference type="EMBL" id="CAUYUJ010018489">
    <property type="protein sequence ID" value="CAK0883978.1"/>
    <property type="molecule type" value="Genomic_DNA"/>
</dbReference>
<comment type="caution">
    <text evidence="2">The sequence shown here is derived from an EMBL/GenBank/DDBJ whole genome shotgun (WGS) entry which is preliminary data.</text>
</comment>
<evidence type="ECO:0000313" key="2">
    <source>
        <dbReference type="EMBL" id="CAK0883978.1"/>
    </source>
</evidence>
<feature type="compositionally biased region" description="Low complexity" evidence="1">
    <location>
        <begin position="22"/>
        <end position="42"/>
    </location>
</feature>
<feature type="compositionally biased region" description="Basic and acidic residues" evidence="1">
    <location>
        <begin position="360"/>
        <end position="372"/>
    </location>
</feature>
<feature type="region of interest" description="Disordered" evidence="1">
    <location>
        <begin position="257"/>
        <end position="383"/>
    </location>
</feature>
<feature type="compositionally biased region" description="Low complexity" evidence="1">
    <location>
        <begin position="346"/>
        <end position="359"/>
    </location>
</feature>
<evidence type="ECO:0000313" key="3">
    <source>
        <dbReference type="Proteomes" id="UP001189429"/>
    </source>
</evidence>
<organism evidence="2 3">
    <name type="scientific">Prorocentrum cordatum</name>
    <dbReference type="NCBI Taxonomy" id="2364126"/>
    <lineage>
        <taxon>Eukaryota</taxon>
        <taxon>Sar</taxon>
        <taxon>Alveolata</taxon>
        <taxon>Dinophyceae</taxon>
        <taxon>Prorocentrales</taxon>
        <taxon>Prorocentraceae</taxon>
        <taxon>Prorocentrum</taxon>
    </lineage>
</organism>
<gene>
    <name evidence="2" type="ORF">PCOR1329_LOCUS66041</name>
</gene>
<feature type="compositionally biased region" description="Low complexity" evidence="1">
    <location>
        <begin position="307"/>
        <end position="320"/>
    </location>
</feature>
<name>A0ABN9WCE6_9DINO</name>
<keyword evidence="3" id="KW-1185">Reference proteome</keyword>
<dbReference type="Proteomes" id="UP001189429">
    <property type="component" value="Unassembled WGS sequence"/>
</dbReference>
<evidence type="ECO:0000256" key="1">
    <source>
        <dbReference type="SAM" id="MobiDB-lite"/>
    </source>
</evidence>
<sequence length="489" mass="51546">MPMSHRHGVCPLLASQEVPEMAASARRPALPRPRGGVARAGPSEASPHSRERAARTSRGLVEAQFPRGGGADGAGAASSAAAGATQRRALAGPPSPGCAERAGADQAELPSGRQPPTSDRAAALGEPGELRGLGGRGAACPSTRRSNRTEDAIGDFFDYQYFEGSHWSLGSRLALAACFFNPQRARQKRARRAAARRALRGRCLKRLGTSRLPTPPGAARLLRRWLAREGGGGMAVAVPARVVFYLRPSEALGPRRCQLAPPLRGAGARRSRSAMPLRPMGARPAFEGKRVERLAGPGPLSSRLQDPRAAGPAAEGAPRGQPTLQFHASAAAEPAQVRRAGARTSGPRAADAARAAARGGEPRHRPRTREPAGRAAPGRMGPTKFDAALSESRPAEGAVPVRAARRSARRGTMCIIDVDIRYGKQCDLTLPSAQRLVREWLLGSQVVAALMDTKCSSADHPGFAAISCPMDLQIFVQVIRNTLESETCS</sequence>
<proteinExistence type="predicted"/>
<reference evidence="2" key="1">
    <citation type="submission" date="2023-10" db="EMBL/GenBank/DDBJ databases">
        <authorList>
            <person name="Chen Y."/>
            <person name="Shah S."/>
            <person name="Dougan E. K."/>
            <person name="Thang M."/>
            <person name="Chan C."/>
        </authorList>
    </citation>
    <scope>NUCLEOTIDE SEQUENCE [LARGE SCALE GENOMIC DNA]</scope>
</reference>